<comment type="similarity">
    <text evidence="1 2">Belongs to the calycin superfamily. Lipocalin family.</text>
</comment>
<evidence type="ECO:0000259" key="3">
    <source>
        <dbReference type="Pfam" id="PF08212"/>
    </source>
</evidence>
<dbReference type="RefSeq" id="WP_161570997.1">
    <property type="nucleotide sequence ID" value="NZ_RDSM01000002.1"/>
</dbReference>
<dbReference type="Proteomes" id="UP000289437">
    <property type="component" value="Unassembled WGS sequence"/>
</dbReference>
<dbReference type="AlphaFoldDB" id="A0A4Q0SYS6"/>
<feature type="signal peptide" evidence="2">
    <location>
        <begin position="1"/>
        <end position="23"/>
    </location>
</feature>
<evidence type="ECO:0000256" key="1">
    <source>
        <dbReference type="ARBA" id="ARBA00006889"/>
    </source>
</evidence>
<dbReference type="InterPro" id="IPR022272">
    <property type="entry name" value="Lipocalin_CS"/>
</dbReference>
<accession>A0A4Q0SYS6</accession>
<keyword evidence="4" id="KW-0449">Lipoprotein</keyword>
<organism evidence="4 5">
    <name type="scientific">Granulicella sibirica</name>
    <dbReference type="NCBI Taxonomy" id="2479048"/>
    <lineage>
        <taxon>Bacteria</taxon>
        <taxon>Pseudomonadati</taxon>
        <taxon>Acidobacteriota</taxon>
        <taxon>Terriglobia</taxon>
        <taxon>Terriglobales</taxon>
        <taxon>Acidobacteriaceae</taxon>
        <taxon>Granulicella</taxon>
    </lineage>
</organism>
<feature type="chain" id="PRO_5021061692" evidence="2">
    <location>
        <begin position="24"/>
        <end position="180"/>
    </location>
</feature>
<dbReference type="PANTHER" id="PTHR10612">
    <property type="entry name" value="APOLIPOPROTEIN D"/>
    <property type="match status" value="1"/>
</dbReference>
<evidence type="ECO:0000313" key="4">
    <source>
        <dbReference type="EMBL" id="RXH56423.1"/>
    </source>
</evidence>
<dbReference type="Pfam" id="PF08212">
    <property type="entry name" value="Lipocalin_2"/>
    <property type="match status" value="1"/>
</dbReference>
<evidence type="ECO:0000256" key="2">
    <source>
        <dbReference type="PIRNR" id="PIRNR036893"/>
    </source>
</evidence>
<dbReference type="OrthoDB" id="9793905at2"/>
<reference evidence="5" key="2">
    <citation type="submission" date="2019-02" db="EMBL/GenBank/DDBJ databases">
        <title>Granulicella sibirica sp. nov., a psychrotolerant acidobacterium isolated from an organic soil layer in forested tundra, West Siberia.</title>
        <authorList>
            <person name="Oshkin I.Y."/>
            <person name="Kulichevskaya I.S."/>
            <person name="Rijpstra W.I.C."/>
            <person name="Sinninghe Damste J.S."/>
            <person name="Rakitin A.L."/>
            <person name="Ravin N.V."/>
            <person name="Dedysh S.N."/>
        </authorList>
    </citation>
    <scope>NUCLEOTIDE SEQUENCE [LARGE SCALE GENOMIC DNA]</scope>
    <source>
        <strain evidence="5">AF10</strain>
    </source>
</reference>
<protein>
    <submittedName>
        <fullName evidence="4">Outer membrane lipoprotein</fullName>
    </submittedName>
</protein>
<dbReference type="GO" id="GO:0006950">
    <property type="term" value="P:response to stress"/>
    <property type="evidence" value="ECO:0007669"/>
    <property type="project" value="UniProtKB-ARBA"/>
</dbReference>
<dbReference type="PIRSF" id="PIRSF036893">
    <property type="entry name" value="Lipocalin_ApoD"/>
    <property type="match status" value="1"/>
</dbReference>
<name>A0A4Q0SYS6_9BACT</name>
<dbReference type="Gene3D" id="2.40.128.20">
    <property type="match status" value="1"/>
</dbReference>
<dbReference type="CDD" id="cd19438">
    <property type="entry name" value="lipocalin_Blc-like"/>
    <property type="match status" value="1"/>
</dbReference>
<gene>
    <name evidence="4" type="ORF">GRAN_3280</name>
</gene>
<sequence length="180" mass="19911">MSTRLGTMLGLIVLLALGQVSHGQTVTAVPMLDLTKFTGNWYEIARLQTKRDKVCDHDSVVLVALGDKKDSLQFVIACQTKKGFTQVRNESGKPAEKTGSGKLKVTTLWPFSRKYWVLAVDPNYDWALVGSPNHKELWVLARAGTMDTGLLANIEGKALAEGFNTAKLIATPQTRRYQIY</sequence>
<dbReference type="InterPro" id="IPR047202">
    <property type="entry name" value="Lipocalin_Blc-like_dom"/>
</dbReference>
<evidence type="ECO:0000313" key="5">
    <source>
        <dbReference type="Proteomes" id="UP000289437"/>
    </source>
</evidence>
<dbReference type="PROSITE" id="PS00213">
    <property type="entry name" value="LIPOCALIN"/>
    <property type="match status" value="1"/>
</dbReference>
<keyword evidence="2" id="KW-0732">Signal</keyword>
<dbReference type="InterPro" id="IPR012674">
    <property type="entry name" value="Calycin"/>
</dbReference>
<dbReference type="InterPro" id="IPR022271">
    <property type="entry name" value="Lipocalin_ApoD"/>
</dbReference>
<proteinExistence type="inferred from homology"/>
<dbReference type="PRINTS" id="PR01171">
    <property type="entry name" value="BCTLIPOCALIN"/>
</dbReference>
<dbReference type="InterPro" id="IPR002446">
    <property type="entry name" value="Lipocalin_bac"/>
</dbReference>
<dbReference type="SUPFAM" id="SSF50814">
    <property type="entry name" value="Lipocalins"/>
    <property type="match status" value="1"/>
</dbReference>
<dbReference type="InterPro" id="IPR000566">
    <property type="entry name" value="Lipocln_cytosolic_FA-bd_dom"/>
</dbReference>
<comment type="caution">
    <text evidence="4">The sequence shown here is derived from an EMBL/GenBank/DDBJ whole genome shotgun (WGS) entry which is preliminary data.</text>
</comment>
<dbReference type="EMBL" id="RDSM01000002">
    <property type="protein sequence ID" value="RXH56423.1"/>
    <property type="molecule type" value="Genomic_DNA"/>
</dbReference>
<reference evidence="4 5" key="1">
    <citation type="submission" date="2018-11" db="EMBL/GenBank/DDBJ databases">
        <authorList>
            <person name="Mardanov A.V."/>
            <person name="Ravin N.V."/>
            <person name="Dedysh S.N."/>
        </authorList>
    </citation>
    <scope>NUCLEOTIDE SEQUENCE [LARGE SCALE GENOMIC DNA]</scope>
    <source>
        <strain evidence="4 5">AF10</strain>
    </source>
</reference>
<feature type="domain" description="Lipocalin/cytosolic fatty-acid binding" evidence="3">
    <location>
        <begin position="32"/>
        <end position="173"/>
    </location>
</feature>
<dbReference type="PANTHER" id="PTHR10612:SF34">
    <property type="entry name" value="APOLIPOPROTEIN D"/>
    <property type="match status" value="1"/>
</dbReference>
<keyword evidence="5" id="KW-1185">Reference proteome</keyword>